<proteinExistence type="predicted"/>
<dbReference type="eggNOG" id="KOG0294">
    <property type="taxonomic scope" value="Eukaryota"/>
</dbReference>
<evidence type="ECO:0000256" key="3">
    <source>
        <dbReference type="SAM" id="MobiDB-lite"/>
    </source>
</evidence>
<dbReference type="InterPro" id="IPR051959">
    <property type="entry name" value="PAK1-Kinase_Regulator"/>
</dbReference>
<dbReference type="AlphaFoldDB" id="A0A1I8M886"/>
<dbReference type="STRING" id="7370.A0A1I8M886"/>
<protein>
    <submittedName>
        <fullName evidence="4">Uncharacterized protein</fullName>
    </submittedName>
</protein>
<dbReference type="Gene3D" id="2.130.10.10">
    <property type="entry name" value="YVTN repeat-like/Quinoprotein amine dehydrogenase"/>
    <property type="match status" value="2"/>
</dbReference>
<dbReference type="SMART" id="SM00320">
    <property type="entry name" value="WD40"/>
    <property type="match status" value="5"/>
</dbReference>
<keyword evidence="2" id="KW-0853">WD repeat</keyword>
<feature type="compositionally biased region" description="Acidic residues" evidence="3">
    <location>
        <begin position="354"/>
        <end position="415"/>
    </location>
</feature>
<sequence>MSVNMEIIIGTYEEFLLGYKIDIKDNKPAIIQTFADKSHSGSIRCVAVKDQWVASGATDDRIFIYDMSTRKQAQILLSHDGTVNSLAFTPDGTHLLSAADDGRMVATRLKTWFNDATWKKAHSGSNVTHVSCHPSGKLALSLGSDLVLRTWNLVKGRVAYKTNLKSRNTLGFQPDCLTWSPNGDYFTLTGQRVVEFWSIKTADVVRSQKTKSKPICLVWIADDVCLVGLEDGKILWLTVDSEDEKEIVAHNSRVKAMHSFKDNLVTASSSGEIKVWQIIKNKQKLKEIASTNIGCRPTCLGVLDLEQFGTNYIISSTIEEAKDVKPIKPKAKPVPRGIVTIEYDNEDDSKLDSDGEEDEDEDDNEDEDDDDTENDADSVAEEDSDDAEEENDKGVEENETSEESSDDSDEEEENPEPSVRLPKSRKHKMQILKSQEKGNKKQKLDNSKKQQPKPKFPQQKSNKQKLKK</sequence>
<feature type="repeat" description="WD" evidence="2">
    <location>
        <begin position="76"/>
        <end position="104"/>
    </location>
</feature>
<dbReference type="Pfam" id="PF00400">
    <property type="entry name" value="WD40"/>
    <property type="match status" value="2"/>
</dbReference>
<feature type="compositionally biased region" description="Basic and acidic residues" evidence="3">
    <location>
        <begin position="434"/>
        <end position="448"/>
    </location>
</feature>
<dbReference type="PANTHER" id="PTHR44675">
    <property type="entry name" value="PAK1 INTERACTING PROTEIN 1"/>
    <property type="match status" value="1"/>
</dbReference>
<dbReference type="InterPro" id="IPR015943">
    <property type="entry name" value="WD40/YVTN_repeat-like_dom_sf"/>
</dbReference>
<comment type="function">
    <text evidence="1">Negatively regulates the PAK1 kinase. PAK1 is a member of the PAK kinase family, which has been shown to play a positive role in the regulation of signaling pathways involving MAPK8 and RELA. PAK1 exists as an inactive homodimer, which is activated by binding of small GTPases such as CDC42 to an N-terminal regulatory domain. PAK1IP1 also binds to the N-terminus of PAK1, and inhibits the specific activation of PAK1 by CDC42. May be involved in ribosomal large subunit assembly.</text>
</comment>
<reference evidence="4" key="1">
    <citation type="submission" date="2020-05" db="UniProtKB">
        <authorList>
            <consortium name="EnsemblMetazoa"/>
        </authorList>
    </citation>
    <scope>IDENTIFICATION</scope>
    <source>
        <strain evidence="4">Aabys</strain>
    </source>
</reference>
<dbReference type="SUPFAM" id="SSF101908">
    <property type="entry name" value="Putative isomerase YbhE"/>
    <property type="match status" value="1"/>
</dbReference>
<gene>
    <name evidence="4" type="primary">101891947</name>
</gene>
<evidence type="ECO:0000256" key="2">
    <source>
        <dbReference type="PROSITE-ProRule" id="PRU00221"/>
    </source>
</evidence>
<feature type="region of interest" description="Disordered" evidence="3">
    <location>
        <begin position="328"/>
        <end position="468"/>
    </location>
</feature>
<evidence type="ECO:0000256" key="1">
    <source>
        <dbReference type="ARBA" id="ARBA00045213"/>
    </source>
</evidence>
<name>A0A1I8M886_MUSDO</name>
<dbReference type="InterPro" id="IPR001680">
    <property type="entry name" value="WD40_rpt"/>
</dbReference>
<dbReference type="RefSeq" id="XP_005187890.2">
    <property type="nucleotide sequence ID" value="XM_005187833.4"/>
</dbReference>
<accession>A0A1I8M886</accession>
<dbReference type="VEuPathDB" id="VectorBase:MDOMA2_000252"/>
<organism evidence="4">
    <name type="scientific">Musca domestica</name>
    <name type="common">House fly</name>
    <dbReference type="NCBI Taxonomy" id="7370"/>
    <lineage>
        <taxon>Eukaryota</taxon>
        <taxon>Metazoa</taxon>
        <taxon>Ecdysozoa</taxon>
        <taxon>Arthropoda</taxon>
        <taxon>Hexapoda</taxon>
        <taxon>Insecta</taxon>
        <taxon>Pterygota</taxon>
        <taxon>Neoptera</taxon>
        <taxon>Endopterygota</taxon>
        <taxon>Diptera</taxon>
        <taxon>Brachycera</taxon>
        <taxon>Muscomorpha</taxon>
        <taxon>Muscoidea</taxon>
        <taxon>Muscidae</taxon>
        <taxon>Musca</taxon>
    </lineage>
</organism>
<dbReference type="KEGG" id="mde:101891947"/>
<dbReference type="EnsemblMetazoa" id="MDOA002250-RA">
    <property type="protein sequence ID" value="MDOA002250-PA"/>
    <property type="gene ID" value="MDOA002250"/>
</dbReference>
<evidence type="ECO:0000313" key="4">
    <source>
        <dbReference type="EnsemblMetazoa" id="MDOA002250-PA"/>
    </source>
</evidence>
<dbReference type="PANTHER" id="PTHR44675:SF1">
    <property type="entry name" value="P21-ACTIVATED PROTEIN KINASE-INTERACTING PROTEIN 1"/>
    <property type="match status" value="1"/>
</dbReference>
<dbReference type="OrthoDB" id="308449at2759"/>
<dbReference type="VEuPathDB" id="VectorBase:MDOA002250"/>
<dbReference type="PROSITE" id="PS50082">
    <property type="entry name" value="WD_REPEATS_2"/>
    <property type="match status" value="1"/>
</dbReference>